<dbReference type="OrthoDB" id="9780873at2"/>
<keyword evidence="2" id="KW-0812">Transmembrane</keyword>
<evidence type="ECO:0000259" key="3">
    <source>
        <dbReference type="SMART" id="SM00978"/>
    </source>
</evidence>
<dbReference type="Gene3D" id="3.10.450.240">
    <property type="match status" value="1"/>
</dbReference>
<organism evidence="4 5">
    <name type="scientific">Beggiatoa alba B18LD</name>
    <dbReference type="NCBI Taxonomy" id="395493"/>
    <lineage>
        <taxon>Bacteria</taxon>
        <taxon>Pseudomonadati</taxon>
        <taxon>Pseudomonadota</taxon>
        <taxon>Gammaproteobacteria</taxon>
        <taxon>Thiotrichales</taxon>
        <taxon>Thiotrichaceae</taxon>
        <taxon>Beggiatoa</taxon>
    </lineage>
</organism>
<dbReference type="EMBL" id="JH600070">
    <property type="protein sequence ID" value="EIJ42891.1"/>
    <property type="molecule type" value="Genomic_DNA"/>
</dbReference>
<gene>
    <name evidence="4" type="ORF">BegalDRAFT_2025</name>
</gene>
<dbReference type="SMART" id="SM00978">
    <property type="entry name" value="Tim44"/>
    <property type="match status" value="1"/>
</dbReference>
<evidence type="ECO:0000256" key="1">
    <source>
        <dbReference type="SAM" id="MobiDB-lite"/>
    </source>
</evidence>
<accession>I3CGZ8</accession>
<dbReference type="Pfam" id="PF04280">
    <property type="entry name" value="Tim44"/>
    <property type="match status" value="1"/>
</dbReference>
<feature type="transmembrane region" description="Helical" evidence="2">
    <location>
        <begin position="89"/>
        <end position="109"/>
    </location>
</feature>
<keyword evidence="2" id="KW-0472">Membrane</keyword>
<dbReference type="RefSeq" id="WP_002686145.1">
    <property type="nucleotide sequence ID" value="NZ_JH600070.1"/>
</dbReference>
<evidence type="ECO:0000256" key="2">
    <source>
        <dbReference type="SAM" id="Phobius"/>
    </source>
</evidence>
<protein>
    <recommendedName>
        <fullName evidence="3">Tim44-like domain-containing protein</fullName>
    </recommendedName>
</protein>
<dbReference type="PANTHER" id="PTHR41542:SF1">
    <property type="entry name" value="BLL5807 PROTEIN"/>
    <property type="match status" value="1"/>
</dbReference>
<keyword evidence="5" id="KW-1185">Reference proteome</keyword>
<feature type="compositionally biased region" description="Low complexity" evidence="1">
    <location>
        <begin position="51"/>
        <end position="80"/>
    </location>
</feature>
<evidence type="ECO:0000313" key="4">
    <source>
        <dbReference type="EMBL" id="EIJ42891.1"/>
    </source>
</evidence>
<reference evidence="4 5" key="1">
    <citation type="submission" date="2011-11" db="EMBL/GenBank/DDBJ databases">
        <title>Improved High-Quality Draft sequence of Beggiatoa alba B18lD.</title>
        <authorList>
            <consortium name="US DOE Joint Genome Institute"/>
            <person name="Lucas S."/>
            <person name="Han J."/>
            <person name="Lapidus A."/>
            <person name="Cheng J.-F."/>
            <person name="Goodwin L."/>
            <person name="Pitluck S."/>
            <person name="Peters L."/>
            <person name="Mikhailova N."/>
            <person name="Held B."/>
            <person name="Detter J.C."/>
            <person name="Han C."/>
            <person name="Tapia R."/>
            <person name="Land M."/>
            <person name="Hauser L."/>
            <person name="Kyrpides N."/>
            <person name="Ivanova N."/>
            <person name="Pagani I."/>
            <person name="Samuel K."/>
            <person name="Teske A."/>
            <person name="Mueller J."/>
            <person name="Woyke T."/>
        </authorList>
    </citation>
    <scope>NUCLEOTIDE SEQUENCE [LARGE SCALE GENOMIC DNA]</scope>
    <source>
        <strain evidence="4 5">B18LD</strain>
    </source>
</reference>
<keyword evidence="2" id="KW-1133">Transmembrane helix</keyword>
<dbReference type="Proteomes" id="UP000005744">
    <property type="component" value="Unassembled WGS sequence"/>
</dbReference>
<dbReference type="AlphaFoldDB" id="I3CGZ8"/>
<dbReference type="eggNOG" id="COG4395">
    <property type="taxonomic scope" value="Bacteria"/>
</dbReference>
<sequence length="531" mass="60678">MKLKLKIVAISFTLFVLLAPIHLVFVPSTPLGIMPTVQLHDVEARPGGGSSFRSSGRRSSSSSSSSRSSSGSSFSWGSSSSSIDVDLDFGEFIAIILIIIAILIIHYYYQKYDEKRTRRVVSSKATKDNLTNKLQLTDNRLTQVRDRDPSFSRVLFLDFVHSLYHKYYNYRGNEKMQFLSPYLSQGILNEANKPQYKNQRVTEIVVGSLNITEVGEWTNNEGIKVEIEANYTVSYSDKKEVYRHIVREAWFLVRQKGTQSAPPEKMQSITCPQCGAPAHFNDAGKCEYCESIIKRGVMQWSLDRRTVLSDEQFSAQLLGTYAEEEGTELATIRQTNLAKQQQDFAQAHNFSEFDNFWRNFESHIVKEFFLAIYAAWTAQNWQTVRHLLSDRLYETNEFWIQQYKAQGLVNRLDNIKIQKIVLAKVECDKYYEAITVRIYASCNDYVTDKKGKVIGGAKNKARKFTEYWTFIRRTGVEKPESEFDLHHCPSCGAPLDKMSMAAECGYCGSKVSTGNFSWVLSLITQDEVYQG</sequence>
<dbReference type="HOGENOM" id="CLU_499411_0_0_6"/>
<dbReference type="STRING" id="395493.BegalDRAFT_2025"/>
<dbReference type="InterPro" id="IPR007379">
    <property type="entry name" value="Tim44-like_dom"/>
</dbReference>
<feature type="domain" description="Tim44-like" evidence="3">
    <location>
        <begin position="340"/>
        <end position="525"/>
    </location>
</feature>
<dbReference type="InterPro" id="IPR032710">
    <property type="entry name" value="NTF2-like_dom_sf"/>
</dbReference>
<proteinExistence type="predicted"/>
<feature type="region of interest" description="Disordered" evidence="1">
    <location>
        <begin position="46"/>
        <end position="80"/>
    </location>
</feature>
<name>I3CGZ8_9GAMM</name>
<dbReference type="SUPFAM" id="SSF54427">
    <property type="entry name" value="NTF2-like"/>
    <property type="match status" value="1"/>
</dbReference>
<dbReference type="PANTHER" id="PTHR41542">
    <property type="entry name" value="BLL5807 PROTEIN"/>
    <property type="match status" value="1"/>
</dbReference>
<evidence type="ECO:0000313" key="5">
    <source>
        <dbReference type="Proteomes" id="UP000005744"/>
    </source>
</evidence>